<dbReference type="InterPro" id="IPR046461">
    <property type="entry name" value="TerL_ATPase"/>
</dbReference>
<organism evidence="4 5">
    <name type="scientific">Roseovarius lutimaris</name>
    <dbReference type="NCBI Taxonomy" id="1005928"/>
    <lineage>
        <taxon>Bacteria</taxon>
        <taxon>Pseudomonadati</taxon>
        <taxon>Pseudomonadota</taxon>
        <taxon>Alphaproteobacteria</taxon>
        <taxon>Rhodobacterales</taxon>
        <taxon>Roseobacteraceae</taxon>
        <taxon>Roseovarius</taxon>
    </lineage>
</organism>
<dbReference type="Proteomes" id="UP000198599">
    <property type="component" value="Unassembled WGS sequence"/>
</dbReference>
<dbReference type="InterPro" id="IPR027417">
    <property type="entry name" value="P-loop_NTPase"/>
</dbReference>
<dbReference type="STRING" id="1005928.SAMN04487859_10322"/>
<dbReference type="RefSeq" id="WP_092834204.1">
    <property type="nucleotide sequence ID" value="NZ_FOVP01000003.1"/>
</dbReference>
<dbReference type="GO" id="GO:0004519">
    <property type="term" value="F:endonuclease activity"/>
    <property type="evidence" value="ECO:0007669"/>
    <property type="project" value="InterPro"/>
</dbReference>
<dbReference type="OrthoDB" id="9760250at2"/>
<evidence type="ECO:0000259" key="2">
    <source>
        <dbReference type="Pfam" id="PF03354"/>
    </source>
</evidence>
<evidence type="ECO:0000256" key="1">
    <source>
        <dbReference type="SAM" id="MobiDB-lite"/>
    </source>
</evidence>
<feature type="compositionally biased region" description="Basic and acidic residues" evidence="1">
    <location>
        <begin position="1"/>
        <end position="15"/>
    </location>
</feature>
<dbReference type="Gene3D" id="3.40.50.300">
    <property type="entry name" value="P-loop containing nucleotide triphosphate hydrolases"/>
    <property type="match status" value="1"/>
</dbReference>
<dbReference type="AlphaFoldDB" id="A0A1I4Z8Y2"/>
<dbReference type="Pfam" id="PF03354">
    <property type="entry name" value="TerL_ATPase"/>
    <property type="match status" value="1"/>
</dbReference>
<evidence type="ECO:0000313" key="5">
    <source>
        <dbReference type="Proteomes" id="UP000198599"/>
    </source>
</evidence>
<dbReference type="EMBL" id="FOVP01000003">
    <property type="protein sequence ID" value="SFN46658.1"/>
    <property type="molecule type" value="Genomic_DNA"/>
</dbReference>
<keyword evidence="5" id="KW-1185">Reference proteome</keyword>
<evidence type="ECO:0000313" key="4">
    <source>
        <dbReference type="EMBL" id="SFN46658.1"/>
    </source>
</evidence>
<feature type="domain" description="Terminase large subunit-like ATPase" evidence="2">
    <location>
        <begin position="110"/>
        <end position="258"/>
    </location>
</feature>
<evidence type="ECO:0000259" key="3">
    <source>
        <dbReference type="Pfam" id="PF20441"/>
    </source>
</evidence>
<dbReference type="Pfam" id="PF20441">
    <property type="entry name" value="TerL_nuclease"/>
    <property type="match status" value="1"/>
</dbReference>
<feature type="domain" description="Terminase large subunit-like endonuclease" evidence="3">
    <location>
        <begin position="307"/>
        <end position="550"/>
    </location>
</feature>
<protein>
    <submittedName>
        <fullName evidence="4">Phage terminase-like protein, large subunit, contains N-terminal HTH domain</fullName>
    </submittedName>
</protein>
<name>A0A1I4Z8Y2_9RHOB</name>
<dbReference type="PANTHER" id="PTHR41287:SF1">
    <property type="entry name" value="PROTEIN YMFN"/>
    <property type="match status" value="1"/>
</dbReference>
<gene>
    <name evidence="4" type="ORF">SAMN04487859_10322</name>
</gene>
<feature type="region of interest" description="Disordered" evidence="1">
    <location>
        <begin position="1"/>
        <end position="36"/>
    </location>
</feature>
<dbReference type="InterPro" id="IPR005021">
    <property type="entry name" value="Terminase_largesu-like"/>
</dbReference>
<dbReference type="InterPro" id="IPR046462">
    <property type="entry name" value="TerL_nuclease"/>
</dbReference>
<sequence>MTEAAKKERSWRKADGSILPPAPRRSQDHTPDLFASGSNAATLARPCNRVSDSSIFAPGAELENAAPAERAMQFMHSLHIPEGPNAGKPVTLAPFQRQFIEGAMADTTANAILSIGRGNGKSAITAGLALGGLIGVWDRQPRREIIAAARTRDQGRIIWDFVAGFIASLPMEIRRHFIFRRAPRLEIEYEGDGGGHILRVIAADGKSALGGAPTMAILDERGHWALDRGDELEHALLSGLGKREGRAFLISTSASDDTHPFSRWIDDPSPGSYVQEHRPAPGLPADDAESLLIANPGAPHGIGGSLEWLEAQAKRAIARGGSSLTSFRLYNRNERVSGESRDLLITLDEWLGCETSALPPREGGVVIGIDLGGSASMTAAAFYWPETGRLECLGTFPSMPSLLDRGQTDGVAGRYVEMHDRGELSVLGDKTVPVAPWLVEVMRHVEDQPVIAITMDRYKQAELGEAISRAGIRAPLVWRGQGFRDGGEDAERFRRAAFDGLVKAKPSLLLRSAFADTVCLRDPANNIKIAKARSTGRIDAAAASVLAVAQGARIAAQPKAKARMQWF</sequence>
<accession>A0A1I4Z8Y2</accession>
<proteinExistence type="predicted"/>
<reference evidence="5" key="1">
    <citation type="submission" date="2016-10" db="EMBL/GenBank/DDBJ databases">
        <authorList>
            <person name="Varghese N."/>
            <person name="Submissions S."/>
        </authorList>
    </citation>
    <scope>NUCLEOTIDE SEQUENCE [LARGE SCALE GENOMIC DNA]</scope>
    <source>
        <strain evidence="5">DSM 28463</strain>
    </source>
</reference>
<dbReference type="PANTHER" id="PTHR41287">
    <property type="match status" value="1"/>
</dbReference>